<feature type="region of interest" description="Disordered" evidence="3">
    <location>
        <begin position="22"/>
        <end position="80"/>
    </location>
</feature>
<proteinExistence type="inferred from homology"/>
<dbReference type="AlphaFoldDB" id="A0AA38HA76"/>
<dbReference type="PANTHER" id="PTHR21349">
    <property type="entry name" value="50S RIBOSOMAL PROTEIN L21"/>
    <property type="match status" value="1"/>
</dbReference>
<reference evidence="4" key="1">
    <citation type="journal article" date="2022" name="G3 (Bethesda)">
        <title>High quality genome of the basidiomycete yeast Dioszegia hungarica PDD-24b-2 isolated from cloud water.</title>
        <authorList>
            <person name="Jarrige D."/>
            <person name="Haridas S."/>
            <person name="Bleykasten-Grosshans C."/>
            <person name="Joly M."/>
            <person name="Nadalig T."/>
            <person name="Sancelme M."/>
            <person name="Vuilleumier S."/>
            <person name="Grigoriev I.V."/>
            <person name="Amato P."/>
            <person name="Bringel F."/>
        </authorList>
    </citation>
    <scope>NUCLEOTIDE SEQUENCE</scope>
    <source>
        <strain evidence="4">PDD-24b-2</strain>
    </source>
</reference>
<dbReference type="SUPFAM" id="SSF141091">
    <property type="entry name" value="L21p-like"/>
    <property type="match status" value="1"/>
</dbReference>
<dbReference type="GO" id="GO:0005762">
    <property type="term" value="C:mitochondrial large ribosomal subunit"/>
    <property type="evidence" value="ECO:0007669"/>
    <property type="project" value="TreeGrafter"/>
</dbReference>
<evidence type="ECO:0000313" key="4">
    <source>
        <dbReference type="EMBL" id="KAI9636753.1"/>
    </source>
</evidence>
<dbReference type="GeneID" id="77732636"/>
<evidence type="ECO:0000256" key="2">
    <source>
        <dbReference type="ARBA" id="ARBA00044129"/>
    </source>
</evidence>
<evidence type="ECO:0000256" key="3">
    <source>
        <dbReference type="SAM" id="MobiDB-lite"/>
    </source>
</evidence>
<keyword evidence="5" id="KW-1185">Reference proteome</keyword>
<evidence type="ECO:0000256" key="1">
    <source>
        <dbReference type="ARBA" id="ARBA00008563"/>
    </source>
</evidence>
<dbReference type="EMBL" id="JAKWFO010000005">
    <property type="protein sequence ID" value="KAI9636753.1"/>
    <property type="molecule type" value="Genomic_DNA"/>
</dbReference>
<comment type="caution">
    <text evidence="4">The sequence shown here is derived from an EMBL/GenBank/DDBJ whole genome shotgun (WGS) entry which is preliminary data.</text>
</comment>
<protein>
    <recommendedName>
        <fullName evidence="2">Large ribosomal subunit protein bL21m</fullName>
    </recommendedName>
</protein>
<organism evidence="4 5">
    <name type="scientific">Dioszegia hungarica</name>
    <dbReference type="NCBI Taxonomy" id="4972"/>
    <lineage>
        <taxon>Eukaryota</taxon>
        <taxon>Fungi</taxon>
        <taxon>Dikarya</taxon>
        <taxon>Basidiomycota</taxon>
        <taxon>Agaricomycotina</taxon>
        <taxon>Tremellomycetes</taxon>
        <taxon>Tremellales</taxon>
        <taxon>Bulleribasidiaceae</taxon>
        <taxon>Dioszegia</taxon>
    </lineage>
</organism>
<evidence type="ECO:0000313" key="5">
    <source>
        <dbReference type="Proteomes" id="UP001164286"/>
    </source>
</evidence>
<dbReference type="GO" id="GO:0003735">
    <property type="term" value="F:structural constituent of ribosome"/>
    <property type="evidence" value="ECO:0007669"/>
    <property type="project" value="TreeGrafter"/>
</dbReference>
<sequence length="227" mass="24169">MSGRAGLPKVLSSSLRYLQTSAPLPPASSSSFPHPASPSSVSSSSSTSASAASSASSSRLPPLLPPSTPTPSSTTSALSLIASQSTPSTGRYLVARLHSRTYLLHPRDILTVPTLKPLSPPGTVLALTRILEVGSRDYAIRSPAAGGHERRRELRDPERKLGSWKDDTVPAHVARCGLTVLEHTKSPLELIVKKKRRQGYKKTIQHKQGWTRLRVGDIELGSGEGSA</sequence>
<dbReference type="PANTHER" id="PTHR21349:SF0">
    <property type="entry name" value="LARGE RIBOSOMAL SUBUNIT PROTEIN BL21M"/>
    <property type="match status" value="1"/>
</dbReference>
<dbReference type="InterPro" id="IPR036164">
    <property type="entry name" value="bL21-like_sf"/>
</dbReference>
<dbReference type="Proteomes" id="UP001164286">
    <property type="component" value="Unassembled WGS sequence"/>
</dbReference>
<feature type="compositionally biased region" description="Low complexity" evidence="3">
    <location>
        <begin position="70"/>
        <end position="80"/>
    </location>
</feature>
<dbReference type="RefSeq" id="XP_052946530.1">
    <property type="nucleotide sequence ID" value="XM_053093431.1"/>
</dbReference>
<dbReference type="InterPro" id="IPR028909">
    <property type="entry name" value="bL21-like"/>
</dbReference>
<dbReference type="Pfam" id="PF00829">
    <property type="entry name" value="Ribosomal_L21p"/>
    <property type="match status" value="1"/>
</dbReference>
<gene>
    <name evidence="4" type="ORF">MKK02DRAFT_45458</name>
</gene>
<accession>A0AA38HA76</accession>
<comment type="similarity">
    <text evidence="1">Belongs to the bacterial ribosomal protein bL21 family.</text>
</comment>
<name>A0AA38HA76_9TREE</name>
<feature type="compositionally biased region" description="Low complexity" evidence="3">
    <location>
        <begin position="27"/>
        <end position="61"/>
    </location>
</feature>